<dbReference type="EMBL" id="JAOYOD010000001">
    <property type="protein sequence ID" value="MCV9386238.1"/>
    <property type="molecule type" value="Genomic_DNA"/>
</dbReference>
<dbReference type="InterPro" id="IPR026444">
    <property type="entry name" value="Secre_tail"/>
</dbReference>
<dbReference type="InterPro" id="IPR011635">
    <property type="entry name" value="CARDB"/>
</dbReference>
<keyword evidence="3" id="KW-0479">Metal-binding</keyword>
<keyword evidence="5" id="KW-0378">Hydrolase</keyword>
<gene>
    <name evidence="12" type="ORF">N7U62_06155</name>
</gene>
<dbReference type="Gene3D" id="3.40.390.10">
    <property type="entry name" value="Collagenase (Catalytic Domain)"/>
    <property type="match status" value="1"/>
</dbReference>
<reference evidence="12 13" key="1">
    <citation type="submission" date="2022-10" db="EMBL/GenBank/DDBJ databases">
        <title>Comparative genomics and taxonomic characterization of three novel marine species of genus Reichenbachiella exhibiting antioxidant and polysaccharide degradation activities.</title>
        <authorList>
            <person name="Muhammad N."/>
            <person name="Lee Y.-J."/>
            <person name="Ko J."/>
            <person name="Kim S.-G."/>
        </authorList>
    </citation>
    <scope>NUCLEOTIDE SEQUENCE [LARGE SCALE GENOMIC DNA]</scope>
    <source>
        <strain evidence="12 13">ABR2-5</strain>
    </source>
</reference>
<dbReference type="PANTHER" id="PTHR47466:SF1">
    <property type="entry name" value="METALLOPROTEASE MEP1 (AFU_ORTHOLOGUE AFUA_1G07730)-RELATED"/>
    <property type="match status" value="1"/>
</dbReference>
<organism evidence="12 13">
    <name type="scientific">Reichenbachiella ulvae</name>
    <dbReference type="NCBI Taxonomy" id="2980104"/>
    <lineage>
        <taxon>Bacteria</taxon>
        <taxon>Pseudomonadati</taxon>
        <taxon>Bacteroidota</taxon>
        <taxon>Cytophagia</taxon>
        <taxon>Cytophagales</taxon>
        <taxon>Reichenbachiellaceae</taxon>
        <taxon>Reichenbachiella</taxon>
    </lineage>
</organism>
<evidence type="ECO:0000259" key="11">
    <source>
        <dbReference type="Pfam" id="PF18962"/>
    </source>
</evidence>
<dbReference type="Proteomes" id="UP001300692">
    <property type="component" value="Unassembled WGS sequence"/>
</dbReference>
<dbReference type="NCBIfam" id="NF038128">
    <property type="entry name" value="choice_anch_J"/>
    <property type="match status" value="2"/>
</dbReference>
<evidence type="ECO:0000313" key="12">
    <source>
        <dbReference type="EMBL" id="MCV9386238.1"/>
    </source>
</evidence>
<evidence type="ECO:0000256" key="5">
    <source>
        <dbReference type="ARBA" id="ARBA00022801"/>
    </source>
</evidence>
<protein>
    <submittedName>
        <fullName evidence="12">Choice-of-anchor J domain-containing protein</fullName>
    </submittedName>
</protein>
<keyword evidence="4" id="KW-0732">Signal</keyword>
<dbReference type="CDD" id="cd04275">
    <property type="entry name" value="ZnMc_pappalysin_like"/>
    <property type="match status" value="1"/>
</dbReference>
<proteinExistence type="inferred from homology"/>
<comment type="similarity">
    <text evidence="1">Belongs to the peptidase M43B family.</text>
</comment>
<dbReference type="Gene3D" id="2.60.120.200">
    <property type="match status" value="1"/>
</dbReference>
<dbReference type="PANTHER" id="PTHR47466">
    <property type="match status" value="1"/>
</dbReference>
<evidence type="ECO:0000256" key="2">
    <source>
        <dbReference type="ARBA" id="ARBA00022670"/>
    </source>
</evidence>
<dbReference type="SUPFAM" id="SSF55486">
    <property type="entry name" value="Metalloproteases ('zincins'), catalytic domain"/>
    <property type="match status" value="1"/>
</dbReference>
<keyword evidence="7" id="KW-0482">Metalloprotease</keyword>
<comment type="caution">
    <text evidence="12">The sequence shown here is derived from an EMBL/GenBank/DDBJ whole genome shotgun (WGS) entry which is preliminary data.</text>
</comment>
<sequence length="1001" mass="112891">MRNLLLYTSLLFLPLISWSQDRCGTVPFNETRFGDTEQTHFEEWMQNKIREKRTLRMGAQKADEVYTIPVVVHIIHKGEAEGMQSNIPLEQIESQIQTLNEDFRRLNADASNTPLEFEPVAADIQIEFELAKRDPEGLPTNGINRVKGSQNTYSISEIETLSSESYWSSDEYFNIWVAALSADYIGYAMLPMSNLNGLEIERNIDPTIDGIFIDYRYFGTGYNADDFSKGRTVTHEAGHWLGLRHIWGDSPSCSQDDYCDDTPEQSGSTDFDLTCDEASMSISCGSVDMVQNYMDYTADACMNLFTQDQRNRMRVVLENSPRRKSLLNSPAKLEPIQVANDLGIFEVVSPLQANCENTFIPEIVVRNYGTNSISDFEVALYIDDVEVEQFNTVTNLDLLETTTVTFSESISNLKSSKYSFIIESVNNTTDGNPENNIKDVFAYFPETETLPQAEDFSNSTTPQNSTYFIDESSSWTYAVAPDADANNEAAVLNYATAPSSDYGNADYLISNSMSMIGIASLDLNFKYAYASNSTSKSDGLEVRISTDCGETFPIENSVFLRWAPNLGTTSVSDASFIPSGAGDWEEVSINLSPFVNAESLTIAFIGYNGNGNNIYLDDILLYSSITNNYDVLIEDVNQVPVVSCIDQFTADIVVRNNGFMDLNSFRLQANIDDQSYDQIFDTGINLIPGETTSISLSFSGISEGEKVLSVTVSEPNGEIDDNPENNYANPRFTINESEEDIPIKIDFLEQAAFSNWEYYSQDAFQFWEIYVDDRDYMNRSLFYNAFTNINLGIENLYVSPVLNLRGLNEASLQFDYSYAYRDGRNDRLQVLLSRNCGRSFDEVLFDQNGIGLAVEETSSEWYPTEESQWKTAKIDLSEYAGRSDIRVAFAFTNQNGNNLFIDNIEFFDLAEPIEIPDLEEKIRTFPNPAEDQFTVKLNLKVKQQARIRLVSLRGEVILDMPVNNALNQEILIRNIEASPGIYILQFLGDTDQISKRIMITR</sequence>
<evidence type="ECO:0000259" key="9">
    <source>
        <dbReference type="Pfam" id="PF05572"/>
    </source>
</evidence>
<name>A0ABT3CRC3_9BACT</name>
<evidence type="ECO:0000259" key="10">
    <source>
        <dbReference type="Pfam" id="PF07705"/>
    </source>
</evidence>
<dbReference type="RefSeq" id="WP_264137023.1">
    <property type="nucleotide sequence ID" value="NZ_JAOYOD010000001.1"/>
</dbReference>
<evidence type="ECO:0000256" key="7">
    <source>
        <dbReference type="ARBA" id="ARBA00023049"/>
    </source>
</evidence>
<dbReference type="Pfam" id="PF05572">
    <property type="entry name" value="Peptidase_M43"/>
    <property type="match status" value="1"/>
</dbReference>
<evidence type="ECO:0000256" key="1">
    <source>
        <dbReference type="ARBA" id="ARBA00008721"/>
    </source>
</evidence>
<keyword evidence="2" id="KW-0645">Protease</keyword>
<evidence type="ECO:0000256" key="6">
    <source>
        <dbReference type="ARBA" id="ARBA00022833"/>
    </source>
</evidence>
<accession>A0ABT3CRC3</accession>
<feature type="domain" description="Peptidase M43 pregnancy-associated plasma-A" evidence="9">
    <location>
        <begin position="166"/>
        <end position="318"/>
    </location>
</feature>
<keyword evidence="8" id="KW-1015">Disulfide bond</keyword>
<dbReference type="NCBIfam" id="TIGR04183">
    <property type="entry name" value="Por_Secre_tail"/>
    <property type="match status" value="1"/>
</dbReference>
<feature type="domain" description="Secretion system C-terminal sorting" evidence="11">
    <location>
        <begin position="925"/>
        <end position="999"/>
    </location>
</feature>
<keyword evidence="6" id="KW-0862">Zinc</keyword>
<evidence type="ECO:0000256" key="8">
    <source>
        <dbReference type="ARBA" id="ARBA00023157"/>
    </source>
</evidence>
<dbReference type="Pfam" id="PF07705">
    <property type="entry name" value="CARDB"/>
    <property type="match status" value="1"/>
</dbReference>
<evidence type="ECO:0000256" key="4">
    <source>
        <dbReference type="ARBA" id="ARBA00022729"/>
    </source>
</evidence>
<evidence type="ECO:0000313" key="13">
    <source>
        <dbReference type="Proteomes" id="UP001300692"/>
    </source>
</evidence>
<dbReference type="InterPro" id="IPR008754">
    <property type="entry name" value="Peptidase_M43"/>
</dbReference>
<dbReference type="Gene3D" id="2.60.40.10">
    <property type="entry name" value="Immunoglobulins"/>
    <property type="match status" value="2"/>
</dbReference>
<keyword evidence="13" id="KW-1185">Reference proteome</keyword>
<dbReference type="InterPro" id="IPR024079">
    <property type="entry name" value="MetalloPept_cat_dom_sf"/>
</dbReference>
<dbReference type="InterPro" id="IPR013783">
    <property type="entry name" value="Ig-like_fold"/>
</dbReference>
<evidence type="ECO:0000256" key="3">
    <source>
        <dbReference type="ARBA" id="ARBA00022723"/>
    </source>
</evidence>
<feature type="domain" description="CARDB" evidence="10">
    <location>
        <begin position="341"/>
        <end position="438"/>
    </location>
</feature>
<dbReference type="Pfam" id="PF18962">
    <property type="entry name" value="Por_Secre_tail"/>
    <property type="match status" value="1"/>
</dbReference>